<keyword evidence="3" id="KW-1185">Reference proteome</keyword>
<evidence type="ECO:0000313" key="3">
    <source>
        <dbReference type="Proteomes" id="UP000274822"/>
    </source>
</evidence>
<comment type="caution">
    <text evidence="2">The sequence shown here is derived from an EMBL/GenBank/DDBJ whole genome shotgun (WGS) entry which is preliminary data.</text>
</comment>
<feature type="transmembrane region" description="Helical" evidence="1">
    <location>
        <begin position="60"/>
        <end position="82"/>
    </location>
</feature>
<reference evidence="2 3" key="1">
    <citation type="journal article" date="2018" name="New Phytol.">
        <title>Phylogenomics of Endogonaceae and evolution of mycorrhizas within Mucoromycota.</title>
        <authorList>
            <person name="Chang Y."/>
            <person name="Desiro A."/>
            <person name="Na H."/>
            <person name="Sandor L."/>
            <person name="Lipzen A."/>
            <person name="Clum A."/>
            <person name="Barry K."/>
            <person name="Grigoriev I.V."/>
            <person name="Martin F.M."/>
            <person name="Stajich J.E."/>
            <person name="Smith M.E."/>
            <person name="Bonito G."/>
            <person name="Spatafora J.W."/>
        </authorList>
    </citation>
    <scope>NUCLEOTIDE SEQUENCE [LARGE SCALE GENOMIC DNA]</scope>
    <source>
        <strain evidence="2 3">AD002</strain>
    </source>
</reference>
<accession>A0A433QHS5</accession>
<dbReference type="EMBL" id="RBNJ01005324">
    <property type="protein sequence ID" value="RUS29304.1"/>
    <property type="molecule type" value="Genomic_DNA"/>
</dbReference>
<dbReference type="Pfam" id="PF16015">
    <property type="entry name" value="Promethin"/>
    <property type="match status" value="1"/>
</dbReference>
<feature type="transmembrane region" description="Helical" evidence="1">
    <location>
        <begin position="89"/>
        <end position="111"/>
    </location>
</feature>
<keyword evidence="1" id="KW-1133">Transmembrane helix</keyword>
<feature type="transmembrane region" description="Helical" evidence="1">
    <location>
        <begin position="117"/>
        <end position="138"/>
    </location>
</feature>
<organism evidence="2 3">
    <name type="scientific">Jimgerdemannia flammicorona</name>
    <dbReference type="NCBI Taxonomy" id="994334"/>
    <lineage>
        <taxon>Eukaryota</taxon>
        <taxon>Fungi</taxon>
        <taxon>Fungi incertae sedis</taxon>
        <taxon>Mucoromycota</taxon>
        <taxon>Mucoromycotina</taxon>
        <taxon>Endogonomycetes</taxon>
        <taxon>Endogonales</taxon>
        <taxon>Endogonaceae</taxon>
        <taxon>Jimgerdemannia</taxon>
    </lineage>
</organism>
<keyword evidence="1" id="KW-0812">Transmembrane</keyword>
<evidence type="ECO:0000313" key="2">
    <source>
        <dbReference type="EMBL" id="RUS29304.1"/>
    </source>
</evidence>
<dbReference type="Proteomes" id="UP000274822">
    <property type="component" value="Unassembled WGS sequence"/>
</dbReference>
<gene>
    <name evidence="2" type="ORF">BC938DRAFT_480815</name>
</gene>
<dbReference type="AlphaFoldDB" id="A0A433QHS5"/>
<name>A0A433QHS5_9FUNG</name>
<keyword evidence="1" id="KW-0472">Membrane</keyword>
<protein>
    <submittedName>
        <fullName evidence="2">Uncharacterized protein</fullName>
    </submittedName>
</protein>
<evidence type="ECO:0000256" key="1">
    <source>
        <dbReference type="SAM" id="Phobius"/>
    </source>
</evidence>
<sequence length="181" mass="19262">MNQESGRTSTHAGLAPQLPREKLHSMGEFGEDVADTIGEQTRGILGRFNDIMNRFPPLKWGVYTMAILSAIPVAMFIGFLSISFAVLSGIAAVVVSLFEGGAVLLGGAFLLPTLFGAGVVTFFVVGGFLLAWIASFAVTRIWGFVSRMFSNTAMELEGDIRAAEGGVKRGMQIRGSGRDGI</sequence>
<proteinExistence type="predicted"/>